<dbReference type="Proteomes" id="UP000240542">
    <property type="component" value="Unassembled WGS sequence"/>
</dbReference>
<proteinExistence type="predicted"/>
<dbReference type="OrthoDB" id="3436715at2"/>
<sequence length="96" mass="11067">MSWFGLWHGGSGYSYSDASHMERFRSLADVADALKSRFHGANWRQEFDYVARDPERVFTPGVDETSYIDLYRSADADLSCIERRAYFGPRGGVRFE</sequence>
<name>A0A2P8CY83_9ACTN</name>
<dbReference type="RefSeq" id="WP_146165671.1">
    <property type="nucleotide sequence ID" value="NZ_PYGA01000024.1"/>
</dbReference>
<gene>
    <name evidence="1" type="ORF">CLV63_12448</name>
</gene>
<organism evidence="1 2">
    <name type="scientific">Murinocardiopsis flavida</name>
    <dbReference type="NCBI Taxonomy" id="645275"/>
    <lineage>
        <taxon>Bacteria</taxon>
        <taxon>Bacillati</taxon>
        <taxon>Actinomycetota</taxon>
        <taxon>Actinomycetes</taxon>
        <taxon>Streptosporangiales</taxon>
        <taxon>Nocardiopsidaceae</taxon>
        <taxon>Murinocardiopsis</taxon>
    </lineage>
</organism>
<dbReference type="EMBL" id="PYGA01000024">
    <property type="protein sequence ID" value="PSK89944.1"/>
    <property type="molecule type" value="Genomic_DNA"/>
</dbReference>
<reference evidence="1 2" key="1">
    <citation type="submission" date="2018-03" db="EMBL/GenBank/DDBJ databases">
        <title>Genomic Encyclopedia of Archaeal and Bacterial Type Strains, Phase II (KMG-II): from individual species to whole genera.</title>
        <authorList>
            <person name="Goeker M."/>
        </authorList>
    </citation>
    <scope>NUCLEOTIDE SEQUENCE [LARGE SCALE GENOMIC DNA]</scope>
    <source>
        <strain evidence="1 2">DSM 45312</strain>
    </source>
</reference>
<evidence type="ECO:0000313" key="2">
    <source>
        <dbReference type="Proteomes" id="UP000240542"/>
    </source>
</evidence>
<keyword evidence="2" id="KW-1185">Reference proteome</keyword>
<evidence type="ECO:0000313" key="1">
    <source>
        <dbReference type="EMBL" id="PSK89944.1"/>
    </source>
</evidence>
<accession>A0A2P8CY83</accession>
<dbReference type="AlphaFoldDB" id="A0A2P8CY83"/>
<comment type="caution">
    <text evidence="1">The sequence shown here is derived from an EMBL/GenBank/DDBJ whole genome shotgun (WGS) entry which is preliminary data.</text>
</comment>
<protein>
    <submittedName>
        <fullName evidence="1">Uncharacterized protein</fullName>
    </submittedName>
</protein>